<dbReference type="InterPro" id="IPR044925">
    <property type="entry name" value="His-Me_finger_sf"/>
</dbReference>
<evidence type="ECO:0000259" key="1">
    <source>
        <dbReference type="SMART" id="SM00496"/>
    </source>
</evidence>
<dbReference type="GO" id="GO:0003677">
    <property type="term" value="F:DNA binding"/>
    <property type="evidence" value="ECO:0007669"/>
    <property type="project" value="InterPro"/>
</dbReference>
<keyword evidence="2" id="KW-0540">Nuclease</keyword>
<dbReference type="SUPFAM" id="SSF54060">
    <property type="entry name" value="His-Me finger endonucleases"/>
    <property type="match status" value="1"/>
</dbReference>
<dbReference type="Pfam" id="PF07460">
    <property type="entry name" value="NUMOD3"/>
    <property type="match status" value="1"/>
</dbReference>
<dbReference type="SMART" id="SM00496">
    <property type="entry name" value="IENR2"/>
    <property type="match status" value="1"/>
</dbReference>
<dbReference type="EMBL" id="BK015346">
    <property type="protein sequence ID" value="DAE02441.1"/>
    <property type="molecule type" value="Genomic_DNA"/>
</dbReference>
<dbReference type="SUPFAM" id="SSF64496">
    <property type="entry name" value="DNA-binding domain of intron-encoded endonucleases"/>
    <property type="match status" value="1"/>
</dbReference>
<name>A0A8S5P7M9_9CAUD</name>
<keyword evidence="2" id="KW-0378">Hydrolase</keyword>
<dbReference type="Pfam" id="PF13392">
    <property type="entry name" value="HNH_3"/>
    <property type="match status" value="1"/>
</dbReference>
<dbReference type="GO" id="GO:0004519">
    <property type="term" value="F:endonuclease activity"/>
    <property type="evidence" value="ECO:0007669"/>
    <property type="project" value="UniProtKB-KW"/>
</dbReference>
<organism evidence="2">
    <name type="scientific">Siphoviridae sp. ctsUY14</name>
    <dbReference type="NCBI Taxonomy" id="2825693"/>
    <lineage>
        <taxon>Viruses</taxon>
        <taxon>Duplodnaviria</taxon>
        <taxon>Heunggongvirae</taxon>
        <taxon>Uroviricota</taxon>
        <taxon>Caudoviricetes</taxon>
    </lineage>
</organism>
<protein>
    <submittedName>
        <fullName evidence="2">Homing endonuclease</fullName>
    </submittedName>
</protein>
<dbReference type="InterPro" id="IPR010902">
    <property type="entry name" value="NUMOD4"/>
</dbReference>
<evidence type="ECO:0000313" key="2">
    <source>
        <dbReference type="EMBL" id="DAE02441.1"/>
    </source>
</evidence>
<reference evidence="2" key="1">
    <citation type="journal article" date="2021" name="Proc. Natl. Acad. Sci. U.S.A.">
        <title>A Catalog of Tens of Thousands of Viruses from Human Metagenomes Reveals Hidden Associations with Chronic Diseases.</title>
        <authorList>
            <person name="Tisza M.J."/>
            <person name="Buck C.B."/>
        </authorList>
    </citation>
    <scope>NUCLEOTIDE SEQUENCE</scope>
    <source>
        <strain evidence="2">CtsUY14</strain>
    </source>
</reference>
<feature type="domain" description="Nuclease associated modular" evidence="1">
    <location>
        <begin position="126"/>
        <end position="142"/>
    </location>
</feature>
<accession>A0A8S5P7M9</accession>
<dbReference type="InterPro" id="IPR003611">
    <property type="entry name" value="NUMOD3"/>
</dbReference>
<sequence length="204" mass="24252">MGEEKWKFVEEYGNKYEVSNLGRVKSHHKKKPKILLINYNTQGYPYVNLHYNKTHKAEMIHRLVANAFVPNPKGYNIVMHLDDNKTNNNANNLRWGTQKENLSAKHFKEEQRKYAKKRVGTRNSFYGKHHTEEARKKISEYALRRDKRKHPNNKKIICEEKIFYNIKEVSSYYGINYSTLCCWLNGTNPMPEEWKKKGLGHYGE</sequence>
<dbReference type="InterPro" id="IPR003615">
    <property type="entry name" value="HNH_nuc"/>
</dbReference>
<proteinExistence type="predicted"/>
<dbReference type="Gene3D" id="3.90.75.20">
    <property type="match status" value="1"/>
</dbReference>
<dbReference type="GO" id="GO:0016788">
    <property type="term" value="F:hydrolase activity, acting on ester bonds"/>
    <property type="evidence" value="ECO:0007669"/>
    <property type="project" value="InterPro"/>
</dbReference>
<keyword evidence="2" id="KW-0255">Endonuclease</keyword>
<dbReference type="Pfam" id="PF07463">
    <property type="entry name" value="NUMOD4"/>
    <property type="match status" value="1"/>
</dbReference>